<keyword evidence="4" id="KW-0808">Transferase</keyword>
<protein>
    <recommendedName>
        <fullName evidence="2">site-specific DNA-methyltransferase (adenine-specific)</fullName>
        <ecNumber evidence="2">2.1.1.72</ecNumber>
    </recommendedName>
</protein>
<reference evidence="7 8" key="1">
    <citation type="submission" date="2021-12" db="EMBL/GenBank/DDBJ databases">
        <title>Siccirubricoccus leaddurans sp. nov., a high concentration Zn2+ tolerance bacterium.</title>
        <authorList>
            <person name="Cao Y."/>
        </authorList>
    </citation>
    <scope>NUCLEOTIDE SEQUENCE [LARGE SCALE GENOMIC DNA]</scope>
    <source>
        <strain evidence="7 8">KC 17139</strain>
    </source>
</reference>
<gene>
    <name evidence="7" type="ORF">JYK14_03000</name>
</gene>
<organism evidence="7 8">
    <name type="scientific">Siccirubricoccus soli</name>
    <dbReference type="NCBI Taxonomy" id="2899147"/>
    <lineage>
        <taxon>Bacteria</taxon>
        <taxon>Pseudomonadati</taxon>
        <taxon>Pseudomonadota</taxon>
        <taxon>Alphaproteobacteria</taxon>
        <taxon>Acetobacterales</taxon>
        <taxon>Roseomonadaceae</taxon>
        <taxon>Siccirubricoccus</taxon>
    </lineage>
</organism>
<keyword evidence="8" id="KW-1185">Reference proteome</keyword>
<evidence type="ECO:0000256" key="1">
    <source>
        <dbReference type="ARBA" id="ARBA00006594"/>
    </source>
</evidence>
<evidence type="ECO:0000313" key="8">
    <source>
        <dbReference type="Proteomes" id="UP001523392"/>
    </source>
</evidence>
<dbReference type="InterPro" id="IPR002941">
    <property type="entry name" value="DNA_methylase_N4/N6"/>
</dbReference>
<dbReference type="PROSITE" id="PS00092">
    <property type="entry name" value="N6_MTASE"/>
    <property type="match status" value="1"/>
</dbReference>
<evidence type="ECO:0000313" key="7">
    <source>
        <dbReference type="EMBL" id="MCO6415144.1"/>
    </source>
</evidence>
<sequence>MDGMSGAAPKAKRGRAAAADAQLALDVTVAPRAAPVFIAPAGARAIEDESFPFEVLSDIAEAESWRKEIHRPIHYVHKWWARRLGTVFRAIVAGTLAPSGKDVMQMLYEPTRFPGAVVLDPFMGSGVTLGEALKLGARAIGRDINPVAYFLVRNALARHDRAAVKAAFEHLEREVAPQIRHYYRARLPDGREGETLYYFWVKQLPCPSCGNSVDLFSSRVFSQNAYPKKVPRAQATCPGCGEVNEVRYDAAEATCHDCGECFNPQSGPASGQRACCPSCSHKFSIAKAVRDRGEPPSHRLYAKLVLTPENEKVYLRPDALDFALYAEAEAALAARRDPYPLAEIAPGYNTDQALGYNYKFWHQFFNSRQLLCLSLLADGIRAIADAATRELMACLFSGALEFNNMFTSFKGEGTGAVRHMFSHHILKPERVPLEANLWGTPASSGSFSGLFDSRILRALKYAEEPTEIRLAAPRAKAEKVGGLSDPIGFVPARNFTEFRDTGARLYLSCGNSAQTDIDDASVDVVVTDPPFFDNVHYSQLADFFHVWQRHILGGEGERTAPTTRASGEVQDEDGDKFAKKLGDVLTECRRVLRPDGLLAFSYHHSRDEGWSAVLEALMRAGFHITAAHPVKAEMSVAQPKALAKEPIDLDIILACRKNGRARPVWNEAGLWQAVEATAGLQVRRLVERGRKLSRNDVRVIVMAQALRRLSAAPSAEAALKHLVDGEAGAIIDRLHHLSAAGVPEVDLDV</sequence>
<accession>A0ABT1CZS3</accession>
<evidence type="ECO:0000259" key="6">
    <source>
        <dbReference type="Pfam" id="PF01555"/>
    </source>
</evidence>
<comment type="similarity">
    <text evidence="1">Belongs to the N(4)/N(6)-methyltransferase family.</text>
</comment>
<evidence type="ECO:0000256" key="4">
    <source>
        <dbReference type="ARBA" id="ARBA00022679"/>
    </source>
</evidence>
<evidence type="ECO:0000256" key="3">
    <source>
        <dbReference type="ARBA" id="ARBA00022603"/>
    </source>
</evidence>
<feature type="domain" description="DNA methylase N-4/N-6" evidence="6">
    <location>
        <begin position="111"/>
        <end position="146"/>
    </location>
</feature>
<dbReference type="SUPFAM" id="SSF53335">
    <property type="entry name" value="S-adenosyl-L-methionine-dependent methyltransferases"/>
    <property type="match status" value="2"/>
</dbReference>
<dbReference type="EMBL" id="JAFIRR010000016">
    <property type="protein sequence ID" value="MCO6415144.1"/>
    <property type="molecule type" value="Genomic_DNA"/>
</dbReference>
<comment type="catalytic activity">
    <reaction evidence="5">
        <text>a 2'-deoxyadenosine in DNA + S-adenosyl-L-methionine = an N(6)-methyl-2'-deoxyadenosine in DNA + S-adenosyl-L-homocysteine + H(+)</text>
        <dbReference type="Rhea" id="RHEA:15197"/>
        <dbReference type="Rhea" id="RHEA-COMP:12418"/>
        <dbReference type="Rhea" id="RHEA-COMP:12419"/>
        <dbReference type="ChEBI" id="CHEBI:15378"/>
        <dbReference type="ChEBI" id="CHEBI:57856"/>
        <dbReference type="ChEBI" id="CHEBI:59789"/>
        <dbReference type="ChEBI" id="CHEBI:90615"/>
        <dbReference type="ChEBI" id="CHEBI:90616"/>
        <dbReference type="EC" id="2.1.1.72"/>
    </reaction>
</comment>
<dbReference type="Pfam" id="PF01555">
    <property type="entry name" value="N6_N4_Mtase"/>
    <property type="match status" value="1"/>
</dbReference>
<name>A0ABT1CZS3_9PROT</name>
<evidence type="ECO:0000256" key="5">
    <source>
        <dbReference type="ARBA" id="ARBA00047942"/>
    </source>
</evidence>
<proteinExistence type="inferred from homology"/>
<dbReference type="InterPro" id="IPR029063">
    <property type="entry name" value="SAM-dependent_MTases_sf"/>
</dbReference>
<dbReference type="EC" id="2.1.1.72" evidence="2"/>
<dbReference type="InterPro" id="IPR002052">
    <property type="entry name" value="DNA_methylase_N6_adenine_CS"/>
</dbReference>
<evidence type="ECO:0000256" key="2">
    <source>
        <dbReference type="ARBA" id="ARBA00011900"/>
    </source>
</evidence>
<keyword evidence="3" id="KW-0489">Methyltransferase</keyword>
<dbReference type="Proteomes" id="UP001523392">
    <property type="component" value="Unassembled WGS sequence"/>
</dbReference>
<dbReference type="Gene3D" id="3.40.50.150">
    <property type="entry name" value="Vaccinia Virus protein VP39"/>
    <property type="match status" value="2"/>
</dbReference>
<comment type="caution">
    <text evidence="7">The sequence shown here is derived from an EMBL/GenBank/DDBJ whole genome shotgun (WGS) entry which is preliminary data.</text>
</comment>